<dbReference type="Proteomes" id="UP000199545">
    <property type="component" value="Unassembled WGS sequence"/>
</dbReference>
<dbReference type="Pfam" id="PF00857">
    <property type="entry name" value="Isochorismatase"/>
    <property type="match status" value="1"/>
</dbReference>
<dbReference type="Gene3D" id="3.40.50.850">
    <property type="entry name" value="Isochorismatase-like"/>
    <property type="match status" value="1"/>
</dbReference>
<dbReference type="SUPFAM" id="SSF52499">
    <property type="entry name" value="Isochorismatase-like hydrolases"/>
    <property type="match status" value="1"/>
</dbReference>
<protein>
    <submittedName>
        <fullName evidence="2">Nicotinamidase-related amidase</fullName>
    </submittedName>
</protein>
<dbReference type="PANTHER" id="PTHR47297">
    <property type="match status" value="1"/>
</dbReference>
<proteinExistence type="predicted"/>
<dbReference type="PANTHER" id="PTHR47297:SF2">
    <property type="entry name" value="OS02G0606800 PROTEIN"/>
    <property type="match status" value="1"/>
</dbReference>
<dbReference type="GO" id="GO:0019365">
    <property type="term" value="P:pyridine nucleotide salvage"/>
    <property type="evidence" value="ECO:0007669"/>
    <property type="project" value="InterPro"/>
</dbReference>
<evidence type="ECO:0000313" key="2">
    <source>
        <dbReference type="EMBL" id="SFJ08152.1"/>
    </source>
</evidence>
<dbReference type="InterPro" id="IPR000868">
    <property type="entry name" value="Isochorismatase-like_dom"/>
</dbReference>
<evidence type="ECO:0000313" key="3">
    <source>
        <dbReference type="Proteomes" id="UP000199545"/>
    </source>
</evidence>
<organism evidence="2 3">
    <name type="scientific">Thermoflavimicrobium dichotomicum</name>
    <dbReference type="NCBI Taxonomy" id="46223"/>
    <lineage>
        <taxon>Bacteria</taxon>
        <taxon>Bacillati</taxon>
        <taxon>Bacillota</taxon>
        <taxon>Bacilli</taxon>
        <taxon>Bacillales</taxon>
        <taxon>Thermoactinomycetaceae</taxon>
        <taxon>Thermoflavimicrobium</taxon>
    </lineage>
</organism>
<sequence>MDKMTTFLSYIKETVDQFPSVSIRDLVQRVNGANRVYLVFVDIIKGFCETGPLSSKRVNEMVAPVAELADQLLNEGMPSKNIVFLNDDHPANAVEFAAFAPHCIRGTAEAEVVDVLKPIQELKGVQTFKKNATNGLFGVNDQGQTFHAWLEETFDKGESVFIVVGDCTDLCIYQNAMGIRLLANEKNAPVHVVVSKEHVRTYDLSVEQAKQLKALAHDGDFMDLVFLYHMKLNGIEVVSSITHA</sequence>
<keyword evidence="3" id="KW-1185">Reference proteome</keyword>
<dbReference type="InterPro" id="IPR036380">
    <property type="entry name" value="Isochorismatase-like_sf"/>
</dbReference>
<reference evidence="2 3" key="1">
    <citation type="submission" date="2016-10" db="EMBL/GenBank/DDBJ databases">
        <authorList>
            <person name="de Groot N.N."/>
        </authorList>
    </citation>
    <scope>NUCLEOTIDE SEQUENCE [LARGE SCALE GENOMIC DNA]</scope>
    <source>
        <strain evidence="2 3">DSM 44778</strain>
    </source>
</reference>
<feature type="domain" description="Isochorismatase-like" evidence="1">
    <location>
        <begin position="38"/>
        <end position="178"/>
    </location>
</feature>
<dbReference type="InterPro" id="IPR044717">
    <property type="entry name" value="NIC1"/>
</dbReference>
<dbReference type="CDD" id="cd00431">
    <property type="entry name" value="cysteine_hydrolases"/>
    <property type="match status" value="1"/>
</dbReference>
<name>A0A1I3NG71_9BACL</name>
<gene>
    <name evidence="2" type="ORF">SAMN05421852_104125</name>
</gene>
<dbReference type="GO" id="GO:0008936">
    <property type="term" value="F:nicotinamidase activity"/>
    <property type="evidence" value="ECO:0007669"/>
    <property type="project" value="InterPro"/>
</dbReference>
<dbReference type="EMBL" id="FORR01000004">
    <property type="protein sequence ID" value="SFJ08152.1"/>
    <property type="molecule type" value="Genomic_DNA"/>
</dbReference>
<dbReference type="AlphaFoldDB" id="A0A1I3NG71"/>
<dbReference type="STRING" id="46223.SAMN05421852_104125"/>
<accession>A0A1I3NG71</accession>
<evidence type="ECO:0000259" key="1">
    <source>
        <dbReference type="Pfam" id="PF00857"/>
    </source>
</evidence>